<evidence type="ECO:0000313" key="1">
    <source>
        <dbReference type="EMBL" id="KAL1257005.1"/>
    </source>
</evidence>
<organism evidence="1 2">
    <name type="scientific">Cirrhinus molitorella</name>
    <name type="common">mud carp</name>
    <dbReference type="NCBI Taxonomy" id="172907"/>
    <lineage>
        <taxon>Eukaryota</taxon>
        <taxon>Metazoa</taxon>
        <taxon>Chordata</taxon>
        <taxon>Craniata</taxon>
        <taxon>Vertebrata</taxon>
        <taxon>Euteleostomi</taxon>
        <taxon>Actinopterygii</taxon>
        <taxon>Neopterygii</taxon>
        <taxon>Teleostei</taxon>
        <taxon>Ostariophysi</taxon>
        <taxon>Cypriniformes</taxon>
        <taxon>Cyprinidae</taxon>
        <taxon>Labeoninae</taxon>
        <taxon>Labeonini</taxon>
        <taxon>Cirrhinus</taxon>
    </lineage>
</organism>
<gene>
    <name evidence="1" type="ORF">QQF64_012550</name>
</gene>
<dbReference type="Proteomes" id="UP001558613">
    <property type="component" value="Unassembled WGS sequence"/>
</dbReference>
<name>A0ABR3LXI1_9TELE</name>
<sequence length="137" mass="15507">MLNGAHTDCTLLINGCKQTRRLLRPAYLSRQSDDRGVRKRLWSPLYVHVSISLPSCLFCVDTHTMEEGEVSKENDMQAGTRSVRKCHCRLGVSRSQRSGIEGASEMHQGKKTVKAVTFIMSEDYAEHSKPSRLRLDK</sequence>
<evidence type="ECO:0000313" key="2">
    <source>
        <dbReference type="Proteomes" id="UP001558613"/>
    </source>
</evidence>
<proteinExistence type="predicted"/>
<reference evidence="1 2" key="1">
    <citation type="submission" date="2023-09" db="EMBL/GenBank/DDBJ databases">
        <authorList>
            <person name="Wang M."/>
        </authorList>
    </citation>
    <scope>NUCLEOTIDE SEQUENCE [LARGE SCALE GENOMIC DNA]</scope>
    <source>
        <strain evidence="1">GT-2023</strain>
        <tissue evidence="1">Liver</tissue>
    </source>
</reference>
<dbReference type="EMBL" id="JAYMGO010000018">
    <property type="protein sequence ID" value="KAL1257005.1"/>
    <property type="molecule type" value="Genomic_DNA"/>
</dbReference>
<protein>
    <submittedName>
        <fullName evidence="1">Uncharacterized protein</fullName>
    </submittedName>
</protein>
<comment type="caution">
    <text evidence="1">The sequence shown here is derived from an EMBL/GenBank/DDBJ whole genome shotgun (WGS) entry which is preliminary data.</text>
</comment>
<keyword evidence="2" id="KW-1185">Reference proteome</keyword>
<accession>A0ABR3LXI1</accession>